<proteinExistence type="predicted"/>
<keyword evidence="3" id="KW-1185">Reference proteome</keyword>
<protein>
    <recommendedName>
        <fullName evidence="1">DUF2828 domain-containing protein</fullName>
    </recommendedName>
</protein>
<dbReference type="EMBL" id="PJQY01000227">
    <property type="protein sequence ID" value="PQQ15522.1"/>
    <property type="molecule type" value="Genomic_DNA"/>
</dbReference>
<dbReference type="PANTHER" id="PTHR31373:SF17">
    <property type="entry name" value="OS06G0652100 PROTEIN"/>
    <property type="match status" value="1"/>
</dbReference>
<feature type="domain" description="DUF2828" evidence="1">
    <location>
        <begin position="3"/>
        <end position="93"/>
    </location>
</feature>
<sequence length="100" mass="11667">MAKKKVVERYVGDPNYQFLHDRVSDLFAEKLKSDIEKLKKQDIHEISSTPYFCPSLDYYMERATLLCESVARKIFPRESSPEYRVVSEAHYVTPTESETG</sequence>
<dbReference type="STRING" id="2094558.A0A314Z2N6"/>
<evidence type="ECO:0000313" key="3">
    <source>
        <dbReference type="Proteomes" id="UP000250321"/>
    </source>
</evidence>
<gene>
    <name evidence="2" type="ORF">Pyn_28915</name>
</gene>
<name>A0A314Z2N6_PRUYE</name>
<dbReference type="InterPro" id="IPR058580">
    <property type="entry name" value="DUF2828"/>
</dbReference>
<comment type="caution">
    <text evidence="2">The sequence shown here is derived from an EMBL/GenBank/DDBJ whole genome shotgun (WGS) entry which is preliminary data.</text>
</comment>
<dbReference type="Proteomes" id="UP000250321">
    <property type="component" value="Unassembled WGS sequence"/>
</dbReference>
<dbReference type="Pfam" id="PF11443">
    <property type="entry name" value="DUF2828"/>
    <property type="match status" value="1"/>
</dbReference>
<dbReference type="AlphaFoldDB" id="A0A314Z2N6"/>
<reference evidence="2 3" key="1">
    <citation type="submission" date="2018-02" db="EMBL/GenBank/DDBJ databases">
        <title>Draft genome of wild Prunus yedoensis var. nudiflora.</title>
        <authorList>
            <person name="Baek S."/>
            <person name="Kim J.-H."/>
            <person name="Choi K."/>
            <person name="Kim G.-B."/>
            <person name="Cho A."/>
            <person name="Jang H."/>
            <person name="Shin C.-H."/>
            <person name="Yu H.-J."/>
            <person name="Mun J.-H."/>
        </authorList>
    </citation>
    <scope>NUCLEOTIDE SEQUENCE [LARGE SCALE GENOMIC DNA]</scope>
    <source>
        <strain evidence="3">cv. Jeju island</strain>
        <tissue evidence="2">Leaf</tissue>
    </source>
</reference>
<evidence type="ECO:0000313" key="2">
    <source>
        <dbReference type="EMBL" id="PQQ15522.1"/>
    </source>
</evidence>
<evidence type="ECO:0000259" key="1">
    <source>
        <dbReference type="Pfam" id="PF11443"/>
    </source>
</evidence>
<accession>A0A314Z2N6</accession>
<dbReference type="OrthoDB" id="1158359at2759"/>
<dbReference type="InterPro" id="IPR011205">
    <property type="entry name" value="UCP015417_vWA"/>
</dbReference>
<dbReference type="PANTHER" id="PTHR31373">
    <property type="entry name" value="OS06G0652100 PROTEIN"/>
    <property type="match status" value="1"/>
</dbReference>
<organism evidence="2 3">
    <name type="scientific">Prunus yedoensis var. nudiflora</name>
    <dbReference type="NCBI Taxonomy" id="2094558"/>
    <lineage>
        <taxon>Eukaryota</taxon>
        <taxon>Viridiplantae</taxon>
        <taxon>Streptophyta</taxon>
        <taxon>Embryophyta</taxon>
        <taxon>Tracheophyta</taxon>
        <taxon>Spermatophyta</taxon>
        <taxon>Magnoliopsida</taxon>
        <taxon>eudicotyledons</taxon>
        <taxon>Gunneridae</taxon>
        <taxon>Pentapetalae</taxon>
        <taxon>rosids</taxon>
        <taxon>fabids</taxon>
        <taxon>Rosales</taxon>
        <taxon>Rosaceae</taxon>
        <taxon>Amygdaloideae</taxon>
        <taxon>Amygdaleae</taxon>
        <taxon>Prunus</taxon>
    </lineage>
</organism>